<feature type="domain" description="DUF4124" evidence="3">
    <location>
        <begin position="6"/>
        <end position="54"/>
    </location>
</feature>
<keyword evidence="2" id="KW-0732">Signal</keyword>
<feature type="signal peptide" evidence="2">
    <location>
        <begin position="1"/>
        <end position="19"/>
    </location>
</feature>
<keyword evidence="5" id="KW-1185">Reference proteome</keyword>
<feature type="region of interest" description="Disordered" evidence="1">
    <location>
        <begin position="29"/>
        <end position="137"/>
    </location>
</feature>
<feature type="chain" id="PRO_5015591368" evidence="2">
    <location>
        <begin position="20"/>
        <end position="137"/>
    </location>
</feature>
<dbReference type="InterPro" id="IPR025392">
    <property type="entry name" value="DUF4124"/>
</dbReference>
<comment type="caution">
    <text evidence="4">The sequence shown here is derived from an EMBL/GenBank/DDBJ whole genome shotgun (WGS) entry which is preliminary data.</text>
</comment>
<dbReference type="OrthoDB" id="7068596at2"/>
<evidence type="ECO:0000256" key="1">
    <source>
        <dbReference type="SAM" id="MobiDB-lite"/>
    </source>
</evidence>
<proteinExistence type="predicted"/>
<gene>
    <name evidence="4" type="ORF">C3942_15490</name>
</gene>
<accession>A0A2S5TCV2</accession>
<evidence type="ECO:0000259" key="3">
    <source>
        <dbReference type="Pfam" id="PF13511"/>
    </source>
</evidence>
<reference evidence="4 5" key="1">
    <citation type="submission" date="2018-02" db="EMBL/GenBank/DDBJ databases">
        <title>Genome sequencing of Solimonas sp. HR-BB.</title>
        <authorList>
            <person name="Lee Y."/>
            <person name="Jeon C.O."/>
        </authorList>
    </citation>
    <scope>NUCLEOTIDE SEQUENCE [LARGE SCALE GENOMIC DNA]</scope>
    <source>
        <strain evidence="4 5">HR-BB</strain>
    </source>
</reference>
<evidence type="ECO:0000256" key="2">
    <source>
        <dbReference type="SAM" id="SignalP"/>
    </source>
</evidence>
<evidence type="ECO:0000313" key="4">
    <source>
        <dbReference type="EMBL" id="PPE72829.1"/>
    </source>
</evidence>
<sequence length="137" mass="15082">MRRAAALLLLVPALAGAQAYRWVDEQGRVHYSQTPPPQGAYGRVAPPPPSPGASPHLEALEPAAPDLQQRAQERQKAAAAERERQRGCEQARRQSAQFQGTGLYYSSGPEGQRQYLSPEQIDRKRAEAQAGIREHCD</sequence>
<dbReference type="Pfam" id="PF13511">
    <property type="entry name" value="DUF4124"/>
    <property type="match status" value="1"/>
</dbReference>
<protein>
    <submittedName>
        <fullName evidence="4">DUF4124 domain-containing protein</fullName>
    </submittedName>
</protein>
<evidence type="ECO:0000313" key="5">
    <source>
        <dbReference type="Proteomes" id="UP000238220"/>
    </source>
</evidence>
<feature type="compositionally biased region" description="Basic and acidic residues" evidence="1">
    <location>
        <begin position="71"/>
        <end position="92"/>
    </location>
</feature>
<dbReference type="AlphaFoldDB" id="A0A2S5TCV2"/>
<dbReference type="EMBL" id="PSNW01000009">
    <property type="protein sequence ID" value="PPE72829.1"/>
    <property type="molecule type" value="Genomic_DNA"/>
</dbReference>
<organism evidence="4 5">
    <name type="scientific">Solimonas fluminis</name>
    <dbReference type="NCBI Taxonomy" id="2086571"/>
    <lineage>
        <taxon>Bacteria</taxon>
        <taxon>Pseudomonadati</taxon>
        <taxon>Pseudomonadota</taxon>
        <taxon>Gammaproteobacteria</taxon>
        <taxon>Nevskiales</taxon>
        <taxon>Nevskiaceae</taxon>
        <taxon>Solimonas</taxon>
    </lineage>
</organism>
<name>A0A2S5TCV2_9GAMM</name>
<feature type="compositionally biased region" description="Basic and acidic residues" evidence="1">
    <location>
        <begin position="120"/>
        <end position="137"/>
    </location>
</feature>
<dbReference type="Proteomes" id="UP000238220">
    <property type="component" value="Unassembled WGS sequence"/>
</dbReference>